<accession>A0A3P3W9I2</accession>
<dbReference type="OrthoDB" id="102745at237"/>
<evidence type="ECO:0000313" key="3">
    <source>
        <dbReference type="Proteomes" id="UP000275719"/>
    </source>
</evidence>
<organism evidence="2 3">
    <name type="scientific">Paenimyroides tangerinum</name>
    <dbReference type="NCBI Taxonomy" id="2488728"/>
    <lineage>
        <taxon>Bacteria</taxon>
        <taxon>Pseudomonadati</taxon>
        <taxon>Bacteroidota</taxon>
        <taxon>Flavobacteriia</taxon>
        <taxon>Flavobacteriales</taxon>
        <taxon>Flavobacteriaceae</taxon>
        <taxon>Paenimyroides</taxon>
    </lineage>
</organism>
<dbReference type="Pfam" id="PF11188">
    <property type="entry name" value="DUF2975"/>
    <property type="match status" value="1"/>
</dbReference>
<dbReference type="RefSeq" id="WP_125018909.1">
    <property type="nucleotide sequence ID" value="NZ_RQVQ01000015.1"/>
</dbReference>
<feature type="transmembrane region" description="Helical" evidence="1">
    <location>
        <begin position="51"/>
        <end position="71"/>
    </location>
</feature>
<keyword evidence="3" id="KW-1185">Reference proteome</keyword>
<name>A0A3P3W9I2_9FLAO</name>
<keyword evidence="1" id="KW-0812">Transmembrane</keyword>
<reference evidence="2 3" key="1">
    <citation type="submission" date="2018-11" db="EMBL/GenBank/DDBJ databases">
        <title>Flavobacterium sp. nov., YIM 102701-2 draft genome.</title>
        <authorList>
            <person name="Li G."/>
            <person name="Jiang Y."/>
        </authorList>
    </citation>
    <scope>NUCLEOTIDE SEQUENCE [LARGE SCALE GENOMIC DNA]</scope>
    <source>
        <strain evidence="2 3">YIM 102701-2</strain>
    </source>
</reference>
<proteinExistence type="predicted"/>
<dbReference type="Proteomes" id="UP000275719">
    <property type="component" value="Unassembled WGS sequence"/>
</dbReference>
<gene>
    <name evidence="2" type="ORF">EG240_08225</name>
</gene>
<keyword evidence="1" id="KW-1133">Transmembrane helix</keyword>
<dbReference type="AlphaFoldDB" id="A0A3P3W9I2"/>
<evidence type="ECO:0000313" key="2">
    <source>
        <dbReference type="EMBL" id="RRJ90666.1"/>
    </source>
</evidence>
<dbReference type="EMBL" id="RQVQ01000015">
    <property type="protein sequence ID" value="RRJ90666.1"/>
    <property type="molecule type" value="Genomic_DNA"/>
</dbReference>
<feature type="transmembrane region" description="Helical" evidence="1">
    <location>
        <begin position="132"/>
        <end position="155"/>
    </location>
</feature>
<sequence>MKLLKILLSANYYFFIIFFSLFFVFLCFLWFDIFPIFTNAIKTDFGEDFNYMFSIEFYFAIIAVPLYLIMLKKMRTLVNNFTKREYFSLTNSKYIKQIGYLFISIYIIEQVICEYILLFINNNYTINLLTDINIIDVFLATFYKCMIGLLLLCIGKAFELGLQQKQENELTI</sequence>
<feature type="transmembrane region" description="Helical" evidence="1">
    <location>
        <begin position="12"/>
        <end position="31"/>
    </location>
</feature>
<protein>
    <submittedName>
        <fullName evidence="2">DUF2975 domain-containing protein</fullName>
    </submittedName>
</protein>
<keyword evidence="1" id="KW-0472">Membrane</keyword>
<comment type="caution">
    <text evidence="2">The sequence shown here is derived from an EMBL/GenBank/DDBJ whole genome shotgun (WGS) entry which is preliminary data.</text>
</comment>
<dbReference type="InterPro" id="IPR021354">
    <property type="entry name" value="DUF2975"/>
</dbReference>
<evidence type="ECO:0000256" key="1">
    <source>
        <dbReference type="SAM" id="Phobius"/>
    </source>
</evidence>
<feature type="transmembrane region" description="Helical" evidence="1">
    <location>
        <begin position="98"/>
        <end position="120"/>
    </location>
</feature>